<comment type="caution">
    <text evidence="6">The sequence shown here is derived from an EMBL/GenBank/DDBJ whole genome shotgun (WGS) entry which is preliminary data.</text>
</comment>
<evidence type="ECO:0000256" key="4">
    <source>
        <dbReference type="ARBA" id="ARBA00022729"/>
    </source>
</evidence>
<organism evidence="6 7">
    <name type="scientific">Haemaphysalis longicornis</name>
    <name type="common">Bush tick</name>
    <dbReference type="NCBI Taxonomy" id="44386"/>
    <lineage>
        <taxon>Eukaryota</taxon>
        <taxon>Metazoa</taxon>
        <taxon>Ecdysozoa</taxon>
        <taxon>Arthropoda</taxon>
        <taxon>Chelicerata</taxon>
        <taxon>Arachnida</taxon>
        <taxon>Acari</taxon>
        <taxon>Parasitiformes</taxon>
        <taxon>Ixodida</taxon>
        <taxon>Ixodoidea</taxon>
        <taxon>Ixodidae</taxon>
        <taxon>Haemaphysalinae</taxon>
        <taxon>Haemaphysalis</taxon>
    </lineage>
</organism>
<evidence type="ECO:0000313" key="7">
    <source>
        <dbReference type="Proteomes" id="UP000821853"/>
    </source>
</evidence>
<protein>
    <submittedName>
        <fullName evidence="6">Uncharacterized protein</fullName>
    </submittedName>
</protein>
<sequence>MAVNGITSLCIVTSVGFFLASGAPSQLPPRDEKCRLQPNSKHIGDRATCPFTTTFDVDPKRCPEKIIRVSCNCSGSLCSDSGDFRCTEAQTLIPVLYSDTSKEEDILSAKRREGAINTRMGIDMLLVSYACVCSTSRSLIFLPDDVSRPMPIEI</sequence>
<evidence type="ECO:0000256" key="5">
    <source>
        <dbReference type="SAM" id="SignalP"/>
    </source>
</evidence>
<proteinExistence type="inferred from homology"/>
<dbReference type="Gene3D" id="2.10.90.10">
    <property type="entry name" value="Cystine-knot cytokines"/>
    <property type="match status" value="1"/>
</dbReference>
<accession>A0A9J6HCL0</accession>
<dbReference type="Pfam" id="PF06083">
    <property type="entry name" value="IL17"/>
    <property type="match status" value="1"/>
</dbReference>
<keyword evidence="7" id="KW-1185">Reference proteome</keyword>
<evidence type="ECO:0000256" key="1">
    <source>
        <dbReference type="ARBA" id="ARBA00004613"/>
    </source>
</evidence>
<dbReference type="InterPro" id="IPR010345">
    <property type="entry name" value="IL-17_fam"/>
</dbReference>
<reference evidence="6 7" key="1">
    <citation type="journal article" date="2020" name="Cell">
        <title>Large-Scale Comparative Analyses of Tick Genomes Elucidate Their Genetic Diversity and Vector Capacities.</title>
        <authorList>
            <consortium name="Tick Genome and Microbiome Consortium (TIGMIC)"/>
            <person name="Jia N."/>
            <person name="Wang J."/>
            <person name="Shi W."/>
            <person name="Du L."/>
            <person name="Sun Y."/>
            <person name="Zhan W."/>
            <person name="Jiang J.F."/>
            <person name="Wang Q."/>
            <person name="Zhang B."/>
            <person name="Ji P."/>
            <person name="Bell-Sakyi L."/>
            <person name="Cui X.M."/>
            <person name="Yuan T.T."/>
            <person name="Jiang B.G."/>
            <person name="Yang W.F."/>
            <person name="Lam T.T."/>
            <person name="Chang Q.C."/>
            <person name="Ding S.J."/>
            <person name="Wang X.J."/>
            <person name="Zhu J.G."/>
            <person name="Ruan X.D."/>
            <person name="Zhao L."/>
            <person name="Wei J.T."/>
            <person name="Ye R.Z."/>
            <person name="Que T.C."/>
            <person name="Du C.H."/>
            <person name="Zhou Y.H."/>
            <person name="Cheng J.X."/>
            <person name="Dai P.F."/>
            <person name="Guo W.B."/>
            <person name="Han X.H."/>
            <person name="Huang E.J."/>
            <person name="Li L.F."/>
            <person name="Wei W."/>
            <person name="Gao Y.C."/>
            <person name="Liu J.Z."/>
            <person name="Shao H.Z."/>
            <person name="Wang X."/>
            <person name="Wang C.C."/>
            <person name="Yang T.C."/>
            <person name="Huo Q.B."/>
            <person name="Li W."/>
            <person name="Chen H.Y."/>
            <person name="Chen S.E."/>
            <person name="Zhou L.G."/>
            <person name="Ni X.B."/>
            <person name="Tian J.H."/>
            <person name="Sheng Y."/>
            <person name="Liu T."/>
            <person name="Pan Y.S."/>
            <person name="Xia L.Y."/>
            <person name="Li J."/>
            <person name="Zhao F."/>
            <person name="Cao W.C."/>
        </authorList>
    </citation>
    <scope>NUCLEOTIDE SEQUENCE [LARGE SCALE GENOMIC DNA]</scope>
    <source>
        <strain evidence="6">HaeL-2018</strain>
    </source>
</reference>
<dbReference type="VEuPathDB" id="VectorBase:HLOH_064699"/>
<dbReference type="SUPFAM" id="SSF57501">
    <property type="entry name" value="Cystine-knot cytokines"/>
    <property type="match status" value="1"/>
</dbReference>
<evidence type="ECO:0000256" key="2">
    <source>
        <dbReference type="ARBA" id="ARBA00007236"/>
    </source>
</evidence>
<evidence type="ECO:0000256" key="3">
    <source>
        <dbReference type="ARBA" id="ARBA00022525"/>
    </source>
</evidence>
<dbReference type="InterPro" id="IPR029034">
    <property type="entry name" value="Cystine-knot_cytokine"/>
</dbReference>
<evidence type="ECO:0000313" key="6">
    <source>
        <dbReference type="EMBL" id="KAH9384850.1"/>
    </source>
</evidence>
<keyword evidence="4 5" id="KW-0732">Signal</keyword>
<dbReference type="GO" id="GO:0005125">
    <property type="term" value="F:cytokine activity"/>
    <property type="evidence" value="ECO:0007669"/>
    <property type="project" value="InterPro"/>
</dbReference>
<feature type="chain" id="PRO_5039951473" evidence="5">
    <location>
        <begin position="23"/>
        <end position="154"/>
    </location>
</feature>
<gene>
    <name evidence="6" type="ORF">HPB48_026874</name>
</gene>
<name>A0A9J6HCL0_HAELO</name>
<comment type="subcellular location">
    <subcellularLocation>
        <location evidence="1">Secreted</location>
    </subcellularLocation>
</comment>
<feature type="signal peptide" evidence="5">
    <location>
        <begin position="1"/>
        <end position="22"/>
    </location>
</feature>
<dbReference type="AlphaFoldDB" id="A0A9J6HCL0"/>
<comment type="similarity">
    <text evidence="2">Belongs to the IL-17 family.</text>
</comment>
<dbReference type="GO" id="GO:0005576">
    <property type="term" value="C:extracellular region"/>
    <property type="evidence" value="ECO:0007669"/>
    <property type="project" value="UniProtKB-SubCell"/>
</dbReference>
<dbReference type="EMBL" id="JABSTR010003311">
    <property type="protein sequence ID" value="KAH9384850.1"/>
    <property type="molecule type" value="Genomic_DNA"/>
</dbReference>
<keyword evidence="3" id="KW-0964">Secreted</keyword>
<dbReference type="Proteomes" id="UP000821853">
    <property type="component" value="Unassembled WGS sequence"/>
</dbReference>